<evidence type="ECO:0000313" key="2">
    <source>
        <dbReference type="Proteomes" id="UP000275267"/>
    </source>
</evidence>
<name>A0A3L6QW14_PANMI</name>
<organism evidence="1 2">
    <name type="scientific">Panicum miliaceum</name>
    <name type="common">Proso millet</name>
    <name type="synonym">Broomcorn millet</name>
    <dbReference type="NCBI Taxonomy" id="4540"/>
    <lineage>
        <taxon>Eukaryota</taxon>
        <taxon>Viridiplantae</taxon>
        <taxon>Streptophyta</taxon>
        <taxon>Embryophyta</taxon>
        <taxon>Tracheophyta</taxon>
        <taxon>Spermatophyta</taxon>
        <taxon>Magnoliopsida</taxon>
        <taxon>Liliopsida</taxon>
        <taxon>Poales</taxon>
        <taxon>Poaceae</taxon>
        <taxon>PACMAD clade</taxon>
        <taxon>Panicoideae</taxon>
        <taxon>Panicodae</taxon>
        <taxon>Paniceae</taxon>
        <taxon>Panicinae</taxon>
        <taxon>Panicum</taxon>
        <taxon>Panicum sect. Panicum</taxon>
    </lineage>
</organism>
<dbReference type="OrthoDB" id="694273at2759"/>
<comment type="caution">
    <text evidence="1">The sequence shown here is derived from an EMBL/GenBank/DDBJ whole genome shotgun (WGS) entry which is preliminary data.</text>
</comment>
<keyword evidence="2" id="KW-1185">Reference proteome</keyword>
<proteinExistence type="predicted"/>
<protein>
    <recommendedName>
        <fullName evidence="3">RNase H type-1 domain-containing protein</fullName>
    </recommendedName>
</protein>
<gene>
    <name evidence="1" type="ORF">C2845_PM04G03400</name>
</gene>
<reference evidence="2" key="1">
    <citation type="journal article" date="2019" name="Nat. Commun.">
        <title>The genome of broomcorn millet.</title>
        <authorList>
            <person name="Zou C."/>
            <person name="Miki D."/>
            <person name="Li D."/>
            <person name="Tang Q."/>
            <person name="Xiao L."/>
            <person name="Rajput S."/>
            <person name="Deng P."/>
            <person name="Jia W."/>
            <person name="Huang R."/>
            <person name="Zhang M."/>
            <person name="Sun Y."/>
            <person name="Hu J."/>
            <person name="Fu X."/>
            <person name="Schnable P.S."/>
            <person name="Li F."/>
            <person name="Zhang H."/>
            <person name="Feng B."/>
            <person name="Zhu X."/>
            <person name="Liu R."/>
            <person name="Schnable J.C."/>
            <person name="Zhu J.-K."/>
            <person name="Zhang H."/>
        </authorList>
    </citation>
    <scope>NUCLEOTIDE SEQUENCE [LARGE SCALE GENOMIC DNA]</scope>
</reference>
<sequence length="115" mass="13277">MEPETSYHAVVSCHYAADLHQAMCARWNLPDEDRFAYTSPNWLLILLDGCTAEQKWKLKRWRVWRASTQWYQGPIILESDCARIVQAFSSKSLDKSEIGFIIAEGKKLSQLSVEL</sequence>
<evidence type="ECO:0000313" key="1">
    <source>
        <dbReference type="EMBL" id="RLM86965.1"/>
    </source>
</evidence>
<evidence type="ECO:0008006" key="3">
    <source>
        <dbReference type="Google" id="ProtNLM"/>
    </source>
</evidence>
<dbReference type="AlphaFoldDB" id="A0A3L6QW14"/>
<accession>A0A3L6QW14</accession>
<dbReference type="EMBL" id="PQIB02000011">
    <property type="protein sequence ID" value="RLM86965.1"/>
    <property type="molecule type" value="Genomic_DNA"/>
</dbReference>
<dbReference type="Proteomes" id="UP000275267">
    <property type="component" value="Unassembled WGS sequence"/>
</dbReference>